<dbReference type="AlphaFoldDB" id="A0A5J4UJ79"/>
<comment type="caution">
    <text evidence="1">The sequence shown here is derived from an EMBL/GenBank/DDBJ whole genome shotgun (WGS) entry which is preliminary data.</text>
</comment>
<proteinExistence type="predicted"/>
<gene>
    <name evidence="1" type="ORF">EZS28_033865</name>
</gene>
<accession>A0A5J4UJ79</accession>
<sequence>MNRKPYKGVRNPLDPSRNINDFLNFNDSQTEIRYSECGGTLMARPTLVHNVVARKSKMDYPWTIEHNLDSRSEYDSKTSPLSIRQVSSLPHVYVADRWHELLTKFLDFAGFSRQSYALLIE</sequence>
<organism evidence="1 2">
    <name type="scientific">Streblomastix strix</name>
    <dbReference type="NCBI Taxonomy" id="222440"/>
    <lineage>
        <taxon>Eukaryota</taxon>
        <taxon>Metamonada</taxon>
        <taxon>Preaxostyla</taxon>
        <taxon>Oxymonadida</taxon>
        <taxon>Streblomastigidae</taxon>
        <taxon>Streblomastix</taxon>
    </lineage>
</organism>
<evidence type="ECO:0000313" key="2">
    <source>
        <dbReference type="Proteomes" id="UP000324800"/>
    </source>
</evidence>
<evidence type="ECO:0000313" key="1">
    <source>
        <dbReference type="EMBL" id="KAA6370609.1"/>
    </source>
</evidence>
<protein>
    <submittedName>
        <fullName evidence="1">Uncharacterized protein</fullName>
    </submittedName>
</protein>
<name>A0A5J4UJ79_9EUKA</name>
<dbReference type="Proteomes" id="UP000324800">
    <property type="component" value="Unassembled WGS sequence"/>
</dbReference>
<reference evidence="1 2" key="1">
    <citation type="submission" date="2019-03" db="EMBL/GenBank/DDBJ databases">
        <title>Single cell metagenomics reveals metabolic interactions within the superorganism composed of flagellate Streblomastix strix and complex community of Bacteroidetes bacteria on its surface.</title>
        <authorList>
            <person name="Treitli S.C."/>
            <person name="Kolisko M."/>
            <person name="Husnik F."/>
            <person name="Keeling P."/>
            <person name="Hampl V."/>
        </authorList>
    </citation>
    <scope>NUCLEOTIDE SEQUENCE [LARGE SCALE GENOMIC DNA]</scope>
    <source>
        <strain evidence="1">ST1C</strain>
    </source>
</reference>
<dbReference type="EMBL" id="SNRW01015228">
    <property type="protein sequence ID" value="KAA6370609.1"/>
    <property type="molecule type" value="Genomic_DNA"/>
</dbReference>